<comment type="caution">
    <text evidence="7">The sequence shown here is derived from an EMBL/GenBank/DDBJ whole genome shotgun (WGS) entry which is preliminary data.</text>
</comment>
<accession>A0A2S7IFY2</accession>
<evidence type="ECO:0000256" key="1">
    <source>
        <dbReference type="ARBA" id="ARBA00010641"/>
    </source>
</evidence>
<dbReference type="RefSeq" id="WP_104715784.1">
    <property type="nucleotide sequence ID" value="NZ_PTRA01000007.1"/>
</dbReference>
<dbReference type="Gene3D" id="1.10.1740.10">
    <property type="match status" value="1"/>
</dbReference>
<dbReference type="InterPro" id="IPR039425">
    <property type="entry name" value="RNA_pol_sigma-70-like"/>
</dbReference>
<evidence type="ECO:0000313" key="8">
    <source>
        <dbReference type="Proteomes" id="UP000239590"/>
    </source>
</evidence>
<dbReference type="Proteomes" id="UP000239590">
    <property type="component" value="Unassembled WGS sequence"/>
</dbReference>
<dbReference type="PANTHER" id="PTHR43133:SF46">
    <property type="entry name" value="RNA POLYMERASE SIGMA-70 FACTOR ECF SUBFAMILY"/>
    <property type="match status" value="1"/>
</dbReference>
<keyword evidence="4" id="KW-0804">Transcription</keyword>
<dbReference type="SUPFAM" id="SSF88659">
    <property type="entry name" value="Sigma3 and sigma4 domains of RNA polymerase sigma factors"/>
    <property type="match status" value="1"/>
</dbReference>
<keyword evidence="8" id="KW-1185">Reference proteome</keyword>
<dbReference type="SUPFAM" id="SSF88946">
    <property type="entry name" value="Sigma2 domain of RNA polymerase sigma factors"/>
    <property type="match status" value="1"/>
</dbReference>
<reference evidence="8" key="1">
    <citation type="submission" date="2018-02" db="EMBL/GenBank/DDBJ databases">
        <title>Genome sequencing of Solimonas sp. HR-BB.</title>
        <authorList>
            <person name="Lee Y."/>
            <person name="Jeon C.O."/>
        </authorList>
    </citation>
    <scope>NUCLEOTIDE SEQUENCE [LARGE SCALE GENOMIC DNA]</scope>
    <source>
        <strain evidence="8">HR-U</strain>
    </source>
</reference>
<evidence type="ECO:0008006" key="9">
    <source>
        <dbReference type="Google" id="ProtNLM"/>
    </source>
</evidence>
<keyword evidence="2" id="KW-0805">Transcription regulation</keyword>
<dbReference type="Pfam" id="PF04542">
    <property type="entry name" value="Sigma70_r2"/>
    <property type="match status" value="1"/>
</dbReference>
<feature type="domain" description="RNA polymerase sigma-70 region 2" evidence="5">
    <location>
        <begin position="26"/>
        <end position="90"/>
    </location>
</feature>
<sequence>MHTTCTSDFELWNAFRRGDAQAYEAIYRRYAPALFSYGKRLTSDYDLVRDTIQDVFVEIWQRREHLTDLQTIKFYLFRVLRNALSKTRKRSDDSIDWQEIWPAELFMPSIESDILEEESRQDRLQRLRQGIDRLPERQREAVMLAFYDNLSNEEIGLIMGIQAQSVTNHLSRALHFLRDVIVTWVLVFSAWI</sequence>
<dbReference type="InterPro" id="IPR013249">
    <property type="entry name" value="RNA_pol_sigma70_r4_t2"/>
</dbReference>
<dbReference type="GO" id="GO:0016987">
    <property type="term" value="F:sigma factor activity"/>
    <property type="evidence" value="ECO:0007669"/>
    <property type="project" value="UniProtKB-KW"/>
</dbReference>
<evidence type="ECO:0000259" key="6">
    <source>
        <dbReference type="Pfam" id="PF08281"/>
    </source>
</evidence>
<dbReference type="GO" id="GO:0003677">
    <property type="term" value="F:DNA binding"/>
    <property type="evidence" value="ECO:0007669"/>
    <property type="project" value="InterPro"/>
</dbReference>
<dbReference type="InterPro" id="IPR014284">
    <property type="entry name" value="RNA_pol_sigma-70_dom"/>
</dbReference>
<evidence type="ECO:0000259" key="5">
    <source>
        <dbReference type="Pfam" id="PF04542"/>
    </source>
</evidence>
<dbReference type="Pfam" id="PF08281">
    <property type="entry name" value="Sigma70_r4_2"/>
    <property type="match status" value="1"/>
</dbReference>
<dbReference type="AlphaFoldDB" id="A0A2S7IFY2"/>
<dbReference type="Gene3D" id="1.10.10.10">
    <property type="entry name" value="Winged helix-like DNA-binding domain superfamily/Winged helix DNA-binding domain"/>
    <property type="match status" value="1"/>
</dbReference>
<keyword evidence="3" id="KW-0731">Sigma factor</keyword>
<dbReference type="OrthoDB" id="9150024at2"/>
<gene>
    <name evidence="7" type="ORF">C5O19_23275</name>
</gene>
<comment type="similarity">
    <text evidence="1">Belongs to the sigma-70 factor family. ECF subfamily.</text>
</comment>
<dbReference type="EMBL" id="PTRA01000007">
    <property type="protein sequence ID" value="PQA54091.1"/>
    <property type="molecule type" value="Genomic_DNA"/>
</dbReference>
<dbReference type="PANTHER" id="PTHR43133">
    <property type="entry name" value="RNA POLYMERASE ECF-TYPE SIGMA FACTO"/>
    <property type="match status" value="1"/>
</dbReference>
<name>A0A2S7IFY2_9BACT</name>
<dbReference type="GO" id="GO:0006352">
    <property type="term" value="P:DNA-templated transcription initiation"/>
    <property type="evidence" value="ECO:0007669"/>
    <property type="project" value="InterPro"/>
</dbReference>
<proteinExistence type="inferred from homology"/>
<feature type="domain" description="RNA polymerase sigma factor 70 region 4 type 2" evidence="6">
    <location>
        <begin position="125"/>
        <end position="174"/>
    </location>
</feature>
<dbReference type="InterPro" id="IPR007627">
    <property type="entry name" value="RNA_pol_sigma70_r2"/>
</dbReference>
<evidence type="ECO:0000256" key="4">
    <source>
        <dbReference type="ARBA" id="ARBA00023163"/>
    </source>
</evidence>
<dbReference type="InterPro" id="IPR036388">
    <property type="entry name" value="WH-like_DNA-bd_sf"/>
</dbReference>
<evidence type="ECO:0000256" key="2">
    <source>
        <dbReference type="ARBA" id="ARBA00023015"/>
    </source>
</evidence>
<evidence type="ECO:0000256" key="3">
    <source>
        <dbReference type="ARBA" id="ARBA00023082"/>
    </source>
</evidence>
<protein>
    <recommendedName>
        <fullName evidence="9">Sigma-70 family RNA polymerase sigma factor</fullName>
    </recommendedName>
</protein>
<dbReference type="CDD" id="cd06171">
    <property type="entry name" value="Sigma70_r4"/>
    <property type="match status" value="1"/>
</dbReference>
<dbReference type="NCBIfam" id="TIGR02937">
    <property type="entry name" value="sigma70-ECF"/>
    <property type="match status" value="1"/>
</dbReference>
<evidence type="ECO:0000313" key="7">
    <source>
        <dbReference type="EMBL" id="PQA54091.1"/>
    </source>
</evidence>
<dbReference type="InterPro" id="IPR013325">
    <property type="entry name" value="RNA_pol_sigma_r2"/>
</dbReference>
<dbReference type="InterPro" id="IPR013324">
    <property type="entry name" value="RNA_pol_sigma_r3/r4-like"/>
</dbReference>
<organism evidence="7 8">
    <name type="scientific">Siphonobacter curvatus</name>
    <dbReference type="NCBI Taxonomy" id="2094562"/>
    <lineage>
        <taxon>Bacteria</taxon>
        <taxon>Pseudomonadati</taxon>
        <taxon>Bacteroidota</taxon>
        <taxon>Cytophagia</taxon>
        <taxon>Cytophagales</taxon>
        <taxon>Cytophagaceae</taxon>
        <taxon>Siphonobacter</taxon>
    </lineage>
</organism>